<reference evidence="2 3" key="1">
    <citation type="journal article" date="2023" name="G3 (Bethesda)">
        <title>A chromosome-length genome assembly and annotation of blackberry (Rubus argutus, cv. 'Hillquist').</title>
        <authorList>
            <person name="Bruna T."/>
            <person name="Aryal R."/>
            <person name="Dudchenko O."/>
            <person name="Sargent D.J."/>
            <person name="Mead D."/>
            <person name="Buti M."/>
            <person name="Cavallini A."/>
            <person name="Hytonen T."/>
            <person name="Andres J."/>
            <person name="Pham M."/>
            <person name="Weisz D."/>
            <person name="Mascagni F."/>
            <person name="Usai G."/>
            <person name="Natali L."/>
            <person name="Bassil N."/>
            <person name="Fernandez G.E."/>
            <person name="Lomsadze A."/>
            <person name="Armour M."/>
            <person name="Olukolu B."/>
            <person name="Poorten T."/>
            <person name="Britton C."/>
            <person name="Davik J."/>
            <person name="Ashrafi H."/>
            <person name="Aiden E.L."/>
            <person name="Borodovsky M."/>
            <person name="Worthington M."/>
        </authorList>
    </citation>
    <scope>NUCLEOTIDE SEQUENCE [LARGE SCALE GENOMIC DNA]</scope>
    <source>
        <strain evidence="2">PI 553951</strain>
    </source>
</reference>
<keyword evidence="3" id="KW-1185">Reference proteome</keyword>
<comment type="caution">
    <text evidence="2">The sequence shown here is derived from an EMBL/GenBank/DDBJ whole genome shotgun (WGS) entry which is preliminary data.</text>
</comment>
<feature type="compositionally biased region" description="Acidic residues" evidence="1">
    <location>
        <begin position="107"/>
        <end position="125"/>
    </location>
</feature>
<protein>
    <submittedName>
        <fullName evidence="2">Uncharacterized protein</fullName>
    </submittedName>
</protein>
<sequence>MCQDEKRGSDQIPFKLLMLSLASKDIYLTSEIDGTIPFKSYLMGSPDIRLALNEEFPVIGLTSLIEESWSLKAEVTMKVHAEFPSSIVVDKIMVELPVPTYPKSSDESDDGAENDDVDESGDDADDIRGKRDGGDGGRLDGSRSFLLLIPLSSTPPTSFTDKSFHSILEGADDVKS</sequence>
<feature type="region of interest" description="Disordered" evidence="1">
    <location>
        <begin position="100"/>
        <end position="139"/>
    </location>
</feature>
<feature type="compositionally biased region" description="Basic and acidic residues" evidence="1">
    <location>
        <begin position="126"/>
        <end position="139"/>
    </location>
</feature>
<dbReference type="SUPFAM" id="SSF49447">
    <property type="entry name" value="Second domain of Mu2 adaptin subunit (ap50) of ap2 adaptor"/>
    <property type="match status" value="1"/>
</dbReference>
<dbReference type="Gene3D" id="2.60.40.1170">
    <property type="entry name" value="Mu homology domain, subdomain B"/>
    <property type="match status" value="1"/>
</dbReference>
<evidence type="ECO:0000313" key="3">
    <source>
        <dbReference type="Proteomes" id="UP001457282"/>
    </source>
</evidence>
<dbReference type="AlphaFoldDB" id="A0AAW1Y4R1"/>
<dbReference type="EMBL" id="JBEDUW010000002">
    <property type="protein sequence ID" value="KAK9943169.1"/>
    <property type="molecule type" value="Genomic_DNA"/>
</dbReference>
<proteinExistence type="predicted"/>
<dbReference type="Proteomes" id="UP001457282">
    <property type="component" value="Unassembled WGS sequence"/>
</dbReference>
<evidence type="ECO:0000313" key="2">
    <source>
        <dbReference type="EMBL" id="KAK9943169.1"/>
    </source>
</evidence>
<dbReference type="InterPro" id="IPR036168">
    <property type="entry name" value="AP2_Mu_C_sf"/>
</dbReference>
<accession>A0AAW1Y4R1</accession>
<evidence type="ECO:0000256" key="1">
    <source>
        <dbReference type="SAM" id="MobiDB-lite"/>
    </source>
</evidence>
<organism evidence="2 3">
    <name type="scientific">Rubus argutus</name>
    <name type="common">Southern blackberry</name>
    <dbReference type="NCBI Taxonomy" id="59490"/>
    <lineage>
        <taxon>Eukaryota</taxon>
        <taxon>Viridiplantae</taxon>
        <taxon>Streptophyta</taxon>
        <taxon>Embryophyta</taxon>
        <taxon>Tracheophyta</taxon>
        <taxon>Spermatophyta</taxon>
        <taxon>Magnoliopsida</taxon>
        <taxon>eudicotyledons</taxon>
        <taxon>Gunneridae</taxon>
        <taxon>Pentapetalae</taxon>
        <taxon>rosids</taxon>
        <taxon>fabids</taxon>
        <taxon>Rosales</taxon>
        <taxon>Rosaceae</taxon>
        <taxon>Rosoideae</taxon>
        <taxon>Rosoideae incertae sedis</taxon>
        <taxon>Rubus</taxon>
    </lineage>
</organism>
<gene>
    <name evidence="2" type="ORF">M0R45_008787</name>
</gene>
<name>A0AAW1Y4R1_RUBAR</name>